<sequence>MAAVILPFALATGRQVRGAAPEAGPRPQGWMTLDLDGALSPLRGRLPAAAGRFPWGSAEIPALRRQVPAEAFLAIGRRLRRPANVPLAPRVAEEPPAAPRRMPRKHKLMLMTAALVLYTGGMEARRHWKPRAVLIEVPHATSHAIARLTAGRPAA</sequence>
<name>A0A4Z0NXK9_9HYPH</name>
<protein>
    <submittedName>
        <fullName evidence="1">Uncharacterized protein</fullName>
    </submittedName>
</protein>
<dbReference type="Proteomes" id="UP000297535">
    <property type="component" value="Unassembled WGS sequence"/>
</dbReference>
<proteinExistence type="predicted"/>
<evidence type="ECO:0000313" key="2">
    <source>
        <dbReference type="Proteomes" id="UP000297535"/>
    </source>
</evidence>
<accession>A0A4Z0NXK9</accession>
<reference evidence="1 2" key="1">
    <citation type="submission" date="2019-04" db="EMBL/GenBank/DDBJ databases">
        <authorList>
            <person name="Feng G."/>
            <person name="Zhu H."/>
        </authorList>
    </citation>
    <scope>NUCLEOTIDE SEQUENCE [LARGE SCALE GENOMIC DNA]</scope>
    <source>
        <strain evidence="1 2">6HR-1</strain>
    </source>
</reference>
<keyword evidence="2" id="KW-1185">Reference proteome</keyword>
<dbReference type="AlphaFoldDB" id="A0A4Z0NXK9"/>
<comment type="caution">
    <text evidence="1">The sequence shown here is derived from an EMBL/GenBank/DDBJ whole genome shotgun (WGS) entry which is preliminary data.</text>
</comment>
<dbReference type="EMBL" id="SRLB01000001">
    <property type="protein sequence ID" value="TGE02589.1"/>
    <property type="molecule type" value="Genomic_DNA"/>
</dbReference>
<dbReference type="OrthoDB" id="7996782at2"/>
<dbReference type="RefSeq" id="WP_135412783.1">
    <property type="nucleotide sequence ID" value="NZ_SRLB01000001.1"/>
</dbReference>
<gene>
    <name evidence="1" type="ORF">EU555_02160</name>
</gene>
<organism evidence="1 2">
    <name type="scientific">Methylobacterium nonmethylotrophicum</name>
    <dbReference type="NCBI Taxonomy" id="1141884"/>
    <lineage>
        <taxon>Bacteria</taxon>
        <taxon>Pseudomonadati</taxon>
        <taxon>Pseudomonadota</taxon>
        <taxon>Alphaproteobacteria</taxon>
        <taxon>Hyphomicrobiales</taxon>
        <taxon>Methylobacteriaceae</taxon>
        <taxon>Methylobacterium</taxon>
    </lineage>
</organism>
<evidence type="ECO:0000313" key="1">
    <source>
        <dbReference type="EMBL" id="TGE02589.1"/>
    </source>
</evidence>